<dbReference type="SMART" id="SM00382">
    <property type="entry name" value="AAA"/>
    <property type="match status" value="1"/>
</dbReference>
<dbReference type="Pfam" id="PF07724">
    <property type="entry name" value="AAA_2"/>
    <property type="match status" value="1"/>
</dbReference>
<proteinExistence type="predicted"/>
<keyword evidence="2" id="KW-0067">ATP-binding</keyword>
<dbReference type="Gene3D" id="3.40.50.300">
    <property type="entry name" value="P-loop containing nucleotide triphosphate hydrolases"/>
    <property type="match status" value="1"/>
</dbReference>
<gene>
    <name evidence="5" type="ORF">PUW23_03535</name>
</gene>
<dbReference type="AlphaFoldDB" id="A0AAX3N2S7"/>
<dbReference type="CDD" id="cd19499">
    <property type="entry name" value="RecA-like_ClpB_Hsp104-like"/>
    <property type="match status" value="1"/>
</dbReference>
<dbReference type="RefSeq" id="WP_274359464.1">
    <property type="nucleotide sequence ID" value="NZ_CP118101.1"/>
</dbReference>
<dbReference type="EMBL" id="CP118101">
    <property type="protein sequence ID" value="WDH83329.1"/>
    <property type="molecule type" value="Genomic_DNA"/>
</dbReference>
<evidence type="ECO:0000256" key="1">
    <source>
        <dbReference type="ARBA" id="ARBA00022741"/>
    </source>
</evidence>
<dbReference type="GO" id="GO:0034605">
    <property type="term" value="P:cellular response to heat"/>
    <property type="evidence" value="ECO:0007669"/>
    <property type="project" value="TreeGrafter"/>
</dbReference>
<dbReference type="InterPro" id="IPR027417">
    <property type="entry name" value="P-loop_NTPase"/>
</dbReference>
<protein>
    <submittedName>
        <fullName evidence="5">AAA family ATPase</fullName>
    </submittedName>
</protein>
<dbReference type="Proteomes" id="UP001220962">
    <property type="component" value="Chromosome"/>
</dbReference>
<name>A0AAX3N2S7_9BACL</name>
<evidence type="ECO:0000313" key="6">
    <source>
        <dbReference type="Proteomes" id="UP001220962"/>
    </source>
</evidence>
<dbReference type="PANTHER" id="PTHR11638">
    <property type="entry name" value="ATP-DEPENDENT CLP PROTEASE"/>
    <property type="match status" value="1"/>
</dbReference>
<keyword evidence="1" id="KW-0547">Nucleotide-binding</keyword>
<evidence type="ECO:0000259" key="4">
    <source>
        <dbReference type="SMART" id="SM00382"/>
    </source>
</evidence>
<dbReference type="InterPro" id="IPR003959">
    <property type="entry name" value="ATPase_AAA_core"/>
</dbReference>
<reference evidence="5" key="1">
    <citation type="submission" date="2023-02" db="EMBL/GenBank/DDBJ databases">
        <title>Pathogen: clinical or host-associated sample.</title>
        <authorList>
            <person name="Hergert J."/>
            <person name="Casey R."/>
            <person name="Wagner J."/>
            <person name="Young E.L."/>
            <person name="Oakeson K.F."/>
        </authorList>
    </citation>
    <scope>NUCLEOTIDE SEQUENCE</scope>
    <source>
        <strain evidence="5">2022CK-00830</strain>
    </source>
</reference>
<dbReference type="PRINTS" id="PR00300">
    <property type="entry name" value="CLPPROTEASEA"/>
</dbReference>
<dbReference type="GO" id="GO:0005524">
    <property type="term" value="F:ATP binding"/>
    <property type="evidence" value="ECO:0007669"/>
    <property type="project" value="UniProtKB-KW"/>
</dbReference>
<sequence length="639" mass="72726">MTMHERPETSSTWLDNTLREAGIRKSLIVYGQIGDLCRNPENGQYQPVLPVLAAELKRRGFDEVIVWDRIQGIDYSMVSRHYVAELTRECIQTGQDRGGAATDNGYPGAQQEQGGRAFRLDDEEEEELYTSVPSLPLKAPEEFFPLVASAMSRDSYKKTAFILDWSNFLFGSSNNLTEPERMWLTQLSKAIRNAPDALQQESVGKPSNLIILFTPNLAAIPPVFYQNNPAVKQIHVPLPTRQERKAYLYDQGMKFRLAVPLAGADAAALDEVVDSLEGFTIRDMQQCIRLSRQTESALTMEKLVNLYKYGEKSSPWEELSRQRIKNIEQTLKERVKGQDQAIRKVKDVIIRAFTGFSGLQHSAKTRKPKGILFFVGPTGVGKTELAKSLADFLFKDENACIRFDMSEFNHEHSDQRLVGAPPGYVGYEEGGQLTNAVKARPFSVLLFDEIEKAHSRILDKFLQILEDGRLTDGKGETVYFSESVIIFTSNIGAAEVSLSDDRKETEREFKEKIREHFVNKLNRPELLNRIGDNIVVFHHIQDEDFMMEIARVKWKPVVQYIKEKYKMELVFEDEDASFRAIVRAVDKSNGGRGILNVIEPKLIDPLARFIFEESELFSEGRKIFIVKAPNSANFDFEIR</sequence>
<dbReference type="SUPFAM" id="SSF52540">
    <property type="entry name" value="P-loop containing nucleoside triphosphate hydrolases"/>
    <property type="match status" value="1"/>
</dbReference>
<evidence type="ECO:0000256" key="2">
    <source>
        <dbReference type="ARBA" id="ARBA00022840"/>
    </source>
</evidence>
<evidence type="ECO:0000313" key="5">
    <source>
        <dbReference type="EMBL" id="WDH83329.1"/>
    </source>
</evidence>
<accession>A0AAX3N2S7</accession>
<feature type="domain" description="AAA+ ATPase" evidence="4">
    <location>
        <begin position="368"/>
        <end position="509"/>
    </location>
</feature>
<dbReference type="InterPro" id="IPR050130">
    <property type="entry name" value="ClpA_ClpB"/>
</dbReference>
<dbReference type="InterPro" id="IPR003593">
    <property type="entry name" value="AAA+_ATPase"/>
</dbReference>
<evidence type="ECO:0000256" key="3">
    <source>
        <dbReference type="SAM" id="MobiDB-lite"/>
    </source>
</evidence>
<dbReference type="PANTHER" id="PTHR11638:SF18">
    <property type="entry name" value="HEAT SHOCK PROTEIN 104"/>
    <property type="match status" value="1"/>
</dbReference>
<dbReference type="GO" id="GO:0005737">
    <property type="term" value="C:cytoplasm"/>
    <property type="evidence" value="ECO:0007669"/>
    <property type="project" value="TreeGrafter"/>
</dbReference>
<dbReference type="GO" id="GO:0016887">
    <property type="term" value="F:ATP hydrolysis activity"/>
    <property type="evidence" value="ECO:0007669"/>
    <property type="project" value="InterPro"/>
</dbReference>
<feature type="region of interest" description="Disordered" evidence="3">
    <location>
        <begin position="95"/>
        <end position="116"/>
    </location>
</feature>
<dbReference type="InterPro" id="IPR001270">
    <property type="entry name" value="ClpA/B"/>
</dbReference>
<organism evidence="5 6">
    <name type="scientific">Paenibacillus urinalis</name>
    <dbReference type="NCBI Taxonomy" id="521520"/>
    <lineage>
        <taxon>Bacteria</taxon>
        <taxon>Bacillati</taxon>
        <taxon>Bacillota</taxon>
        <taxon>Bacilli</taxon>
        <taxon>Bacillales</taxon>
        <taxon>Paenibacillaceae</taxon>
        <taxon>Paenibacillus</taxon>
    </lineage>
</organism>